<dbReference type="InterPro" id="IPR037138">
    <property type="entry name" value="His_deacetylse_dom_sf"/>
</dbReference>
<evidence type="ECO:0000259" key="2">
    <source>
        <dbReference type="Pfam" id="PF00850"/>
    </source>
</evidence>
<dbReference type="GO" id="GO:0040029">
    <property type="term" value="P:epigenetic regulation of gene expression"/>
    <property type="evidence" value="ECO:0007669"/>
    <property type="project" value="TreeGrafter"/>
</dbReference>
<proteinExistence type="inferred from homology"/>
<sequence>MNSLRTGYIYHELFGWHDTGTQAGMFPTDPSRGLQPFVNYENAETKRRIHELIVVSGLIDNLDRRTPRHATFEELLLVHPAEYLNQLKKTSDQEFGGDAGDGETPLAKGGYEIGTLAVGAVTQLIQDSLAGHIDNGYALVRPPGHHAVRAGGMGYCLFSNLGVAISVAKKENPGIRIAVVDWDVHHGNGTQDIFYDDEDVLTISLHQDRLYPRKTGGREERGVGTNINIPLPAGTGNGGYLYAFETVIRPALKKFKPDLIAVASGFDSSVYDPLGRMLVTAKGFAQMTEILMESAADTAKNRLVIAHEGGYNAVYSPFCGLFVLQQLSGIHKLDDPFSHTDTYPGQALFPHQKSEIDLANPLNP</sequence>
<comment type="caution">
    <text evidence="3">The sequence shown here is derived from an EMBL/GenBank/DDBJ whole genome shotgun (WGS) entry which is preliminary data.</text>
</comment>
<dbReference type="PRINTS" id="PR01270">
    <property type="entry name" value="HDASUPER"/>
</dbReference>
<gene>
    <name evidence="3" type="ORF">ABR54_04450</name>
</gene>
<dbReference type="Gene3D" id="3.40.800.20">
    <property type="entry name" value="Histone deacetylase domain"/>
    <property type="match status" value="1"/>
</dbReference>
<dbReference type="InterPro" id="IPR023696">
    <property type="entry name" value="Ureohydrolase_dom_sf"/>
</dbReference>
<dbReference type="InterPro" id="IPR023801">
    <property type="entry name" value="His_deacetylse_dom"/>
</dbReference>
<dbReference type="PANTHER" id="PTHR10625:SF31">
    <property type="entry name" value="HISTONE DEACETYLASE DOMAIN-CONTAINING PROTEIN"/>
    <property type="match status" value="1"/>
</dbReference>
<dbReference type="AlphaFoldDB" id="A0A0R2PAS6"/>
<reference evidence="3 4" key="1">
    <citation type="submission" date="2015-10" db="EMBL/GenBank/DDBJ databases">
        <title>Metagenome-Assembled Genomes uncover a global brackish microbiome.</title>
        <authorList>
            <person name="Hugerth L.W."/>
            <person name="Larsson J."/>
            <person name="Alneberg J."/>
            <person name="Lindh M.V."/>
            <person name="Legrand C."/>
            <person name="Pinhassi J."/>
            <person name="Andersson A.F."/>
        </authorList>
    </citation>
    <scope>NUCLEOTIDE SEQUENCE [LARGE SCALE GENOMIC DNA]</scope>
    <source>
        <strain evidence="3">BACL15 MAG-120619-bin91</strain>
    </source>
</reference>
<dbReference type="InterPro" id="IPR000286">
    <property type="entry name" value="HDACs"/>
</dbReference>
<organism evidence="3 4">
    <name type="scientific">Actinobacteria bacterium BACL15 MAG-120619-bin91</name>
    <dbReference type="NCBI Taxonomy" id="1655562"/>
    <lineage>
        <taxon>Bacteria</taxon>
        <taxon>Bacillati</taxon>
        <taxon>Actinomycetota</taxon>
        <taxon>Actinomycetes</taxon>
        <taxon>Actinomycetes incertae sedis</taxon>
        <taxon>ac1 cluster</taxon>
    </lineage>
</organism>
<evidence type="ECO:0000313" key="3">
    <source>
        <dbReference type="EMBL" id="KRO35060.1"/>
    </source>
</evidence>
<accession>A0A0R2PAS6</accession>
<comment type="similarity">
    <text evidence="1">Belongs to the histone deacetylase family.</text>
</comment>
<dbReference type="GO" id="GO:0004407">
    <property type="term" value="F:histone deacetylase activity"/>
    <property type="evidence" value="ECO:0007669"/>
    <property type="project" value="TreeGrafter"/>
</dbReference>
<name>A0A0R2PAS6_9ACTN</name>
<protein>
    <submittedName>
        <fullName evidence="3">Acetoin utilization protein</fullName>
    </submittedName>
</protein>
<dbReference type="CDD" id="cd09996">
    <property type="entry name" value="HDAC_classII_1"/>
    <property type="match status" value="1"/>
</dbReference>
<dbReference type="PANTHER" id="PTHR10625">
    <property type="entry name" value="HISTONE DEACETYLASE HDAC1-RELATED"/>
    <property type="match status" value="1"/>
</dbReference>
<dbReference type="Proteomes" id="UP000053274">
    <property type="component" value="Unassembled WGS sequence"/>
</dbReference>
<dbReference type="Pfam" id="PF00850">
    <property type="entry name" value="Hist_deacetyl"/>
    <property type="match status" value="1"/>
</dbReference>
<evidence type="ECO:0000256" key="1">
    <source>
        <dbReference type="ARBA" id="ARBA00005947"/>
    </source>
</evidence>
<feature type="domain" description="Histone deacetylase" evidence="2">
    <location>
        <begin position="41"/>
        <end position="313"/>
    </location>
</feature>
<dbReference type="SUPFAM" id="SSF52768">
    <property type="entry name" value="Arginase/deacetylase"/>
    <property type="match status" value="1"/>
</dbReference>
<dbReference type="GO" id="GO:0005737">
    <property type="term" value="C:cytoplasm"/>
    <property type="evidence" value="ECO:0007669"/>
    <property type="project" value="TreeGrafter"/>
</dbReference>
<evidence type="ECO:0000313" key="4">
    <source>
        <dbReference type="Proteomes" id="UP000053274"/>
    </source>
</evidence>
<dbReference type="EMBL" id="LIAM01000181">
    <property type="protein sequence ID" value="KRO35060.1"/>
    <property type="molecule type" value="Genomic_DNA"/>
</dbReference>